<feature type="transmembrane region" description="Helical" evidence="1">
    <location>
        <begin position="253"/>
        <end position="271"/>
    </location>
</feature>
<dbReference type="PANTHER" id="PTHR32502">
    <property type="entry name" value="N-ACETYLGALACTOSAMINE PERMEASE II COMPONENT-RELATED"/>
    <property type="match status" value="1"/>
</dbReference>
<proteinExistence type="predicted"/>
<gene>
    <name evidence="2" type="ORF">DFR64_1661</name>
</gene>
<dbReference type="EMBL" id="QUMS01000001">
    <property type="protein sequence ID" value="REG11769.1"/>
    <property type="molecule type" value="Genomic_DNA"/>
</dbReference>
<dbReference type="AlphaFoldDB" id="A0A347ZQU5"/>
<dbReference type="InterPro" id="IPR004704">
    <property type="entry name" value="PTS_IID_man"/>
</dbReference>
<dbReference type="RefSeq" id="WP_158674982.1">
    <property type="nucleotide sequence ID" value="NZ_AP018437.1"/>
</dbReference>
<dbReference type="Pfam" id="PF03613">
    <property type="entry name" value="EIID-AGA"/>
    <property type="match status" value="1"/>
</dbReference>
<dbReference type="GO" id="GO:0005886">
    <property type="term" value="C:plasma membrane"/>
    <property type="evidence" value="ECO:0007669"/>
    <property type="project" value="TreeGrafter"/>
</dbReference>
<keyword evidence="3" id="KW-1185">Reference proteome</keyword>
<comment type="caution">
    <text evidence="2">The sequence shown here is derived from an EMBL/GenBank/DDBJ whole genome shotgun (WGS) entry which is preliminary data.</text>
</comment>
<evidence type="ECO:0000313" key="2">
    <source>
        <dbReference type="EMBL" id="REG11769.1"/>
    </source>
</evidence>
<dbReference type="Proteomes" id="UP000256388">
    <property type="component" value="Unassembled WGS sequence"/>
</dbReference>
<dbReference type="InterPro" id="IPR050303">
    <property type="entry name" value="GatZ_KbaZ_carbometab"/>
</dbReference>
<name>A0A347ZQU5_9CHLR</name>
<feature type="transmembrane region" description="Helical" evidence="1">
    <location>
        <begin position="229"/>
        <end position="246"/>
    </location>
</feature>
<keyword evidence="1" id="KW-1133">Transmembrane helix</keyword>
<keyword evidence="1" id="KW-0472">Membrane</keyword>
<dbReference type="OrthoDB" id="9795582at2"/>
<organism evidence="2 3">
    <name type="scientific">Pelolinea submarina</name>
    <dbReference type="NCBI Taxonomy" id="913107"/>
    <lineage>
        <taxon>Bacteria</taxon>
        <taxon>Bacillati</taxon>
        <taxon>Chloroflexota</taxon>
        <taxon>Anaerolineae</taxon>
        <taxon>Anaerolineales</taxon>
        <taxon>Anaerolineaceae</taxon>
        <taxon>Pelolinea</taxon>
    </lineage>
</organism>
<evidence type="ECO:0000256" key="1">
    <source>
        <dbReference type="SAM" id="Phobius"/>
    </source>
</evidence>
<feature type="transmembrane region" description="Helical" evidence="1">
    <location>
        <begin position="140"/>
        <end position="161"/>
    </location>
</feature>
<keyword evidence="1" id="KW-0812">Transmembrane</keyword>
<reference evidence="2 3" key="1">
    <citation type="submission" date="2018-08" db="EMBL/GenBank/DDBJ databases">
        <title>Genomic Encyclopedia of Type Strains, Phase IV (KMG-IV): sequencing the most valuable type-strain genomes for metagenomic binning, comparative biology and taxonomic classification.</title>
        <authorList>
            <person name="Goeker M."/>
        </authorList>
    </citation>
    <scope>NUCLEOTIDE SEQUENCE [LARGE SCALE GENOMIC DNA]</scope>
    <source>
        <strain evidence="2 3">DSM 23923</strain>
    </source>
</reference>
<feature type="transmembrane region" description="Helical" evidence="1">
    <location>
        <begin position="182"/>
        <end position="209"/>
    </location>
</feature>
<dbReference type="PANTHER" id="PTHR32502:SF23">
    <property type="entry name" value="TRANSPORT PROTEIN, PTS SYSTEM"/>
    <property type="match status" value="1"/>
</dbReference>
<accession>A0A347ZQU5</accession>
<dbReference type="GO" id="GO:0009401">
    <property type="term" value="P:phosphoenolpyruvate-dependent sugar phosphotransferase system"/>
    <property type="evidence" value="ECO:0007669"/>
    <property type="project" value="InterPro"/>
</dbReference>
<sequence>MAENQKKVDELALYGAFWRINNFAGNYNFERLMALGMTQVMIPVFRSLGYTGEKLRNGYKRHLVFYNTHPYFSALIMGVMVAMEEAKASDDSITTEAINDLKVAMMGPFAGVGDSFFWGTVHPIILAIAANLAVNGNFMGVVVALLIGVIAVLGTYYPFFWGYRGGIGIVEQIRTSHLLEKFVLGAKIVAMTVAGVMVASLISISTPVVLFQTEAEGSGVALQGILDSILPKALPLGLLFLVYFLLKKKMSPILVMLLLMVLTVVLKVLGWI</sequence>
<protein>
    <submittedName>
        <fullName evidence="2">PTS system mannose-specific IID component/fructoselysine and glucoselysine-specific PTS system IID component</fullName>
    </submittedName>
</protein>
<dbReference type="PROSITE" id="PS51108">
    <property type="entry name" value="PTS_EIID"/>
    <property type="match status" value="1"/>
</dbReference>
<evidence type="ECO:0000313" key="3">
    <source>
        <dbReference type="Proteomes" id="UP000256388"/>
    </source>
</evidence>